<feature type="region of interest" description="Disordered" evidence="1">
    <location>
        <begin position="127"/>
        <end position="168"/>
    </location>
</feature>
<name>A0A553NAU8_TIGCA</name>
<feature type="signal peptide" evidence="2">
    <location>
        <begin position="1"/>
        <end position="21"/>
    </location>
</feature>
<evidence type="ECO:0008006" key="5">
    <source>
        <dbReference type="Google" id="ProtNLM"/>
    </source>
</evidence>
<dbReference type="AlphaFoldDB" id="A0A553NAU8"/>
<reference evidence="3 4" key="1">
    <citation type="journal article" date="2018" name="Nat. Ecol. Evol.">
        <title>Genomic signatures of mitonuclear coevolution across populations of Tigriopus californicus.</title>
        <authorList>
            <person name="Barreto F.S."/>
            <person name="Watson E.T."/>
            <person name="Lima T.G."/>
            <person name="Willett C.S."/>
            <person name="Edmands S."/>
            <person name="Li W."/>
            <person name="Burton R.S."/>
        </authorList>
    </citation>
    <scope>NUCLEOTIDE SEQUENCE [LARGE SCALE GENOMIC DNA]</scope>
    <source>
        <strain evidence="3 4">San Diego</strain>
    </source>
</reference>
<feature type="compositionally biased region" description="Polar residues" evidence="1">
    <location>
        <begin position="150"/>
        <end position="168"/>
    </location>
</feature>
<accession>A0A553NAU8</accession>
<proteinExistence type="predicted"/>
<evidence type="ECO:0000313" key="4">
    <source>
        <dbReference type="Proteomes" id="UP000318571"/>
    </source>
</evidence>
<comment type="caution">
    <text evidence="3">The sequence shown here is derived from an EMBL/GenBank/DDBJ whole genome shotgun (WGS) entry which is preliminary data.</text>
</comment>
<evidence type="ECO:0000313" key="3">
    <source>
        <dbReference type="EMBL" id="TRY62563.1"/>
    </source>
</evidence>
<evidence type="ECO:0000256" key="1">
    <source>
        <dbReference type="SAM" id="MobiDB-lite"/>
    </source>
</evidence>
<dbReference type="Proteomes" id="UP000318571">
    <property type="component" value="Chromosome 10"/>
</dbReference>
<feature type="region of interest" description="Disordered" evidence="1">
    <location>
        <begin position="186"/>
        <end position="221"/>
    </location>
</feature>
<evidence type="ECO:0000256" key="2">
    <source>
        <dbReference type="SAM" id="SignalP"/>
    </source>
</evidence>
<organism evidence="3 4">
    <name type="scientific">Tigriopus californicus</name>
    <name type="common">Marine copepod</name>
    <dbReference type="NCBI Taxonomy" id="6832"/>
    <lineage>
        <taxon>Eukaryota</taxon>
        <taxon>Metazoa</taxon>
        <taxon>Ecdysozoa</taxon>
        <taxon>Arthropoda</taxon>
        <taxon>Crustacea</taxon>
        <taxon>Multicrustacea</taxon>
        <taxon>Hexanauplia</taxon>
        <taxon>Copepoda</taxon>
        <taxon>Harpacticoida</taxon>
        <taxon>Harpacticidae</taxon>
        <taxon>Tigriopus</taxon>
    </lineage>
</organism>
<protein>
    <recommendedName>
        <fullName evidence="5">Activin types I and II receptor domain-containing protein</fullName>
    </recommendedName>
</protein>
<keyword evidence="2" id="KW-0732">Signal</keyword>
<gene>
    <name evidence="3" type="ORF">TCAL_11705</name>
</gene>
<dbReference type="EMBL" id="VCGU01000458">
    <property type="protein sequence ID" value="TRY62563.1"/>
    <property type="molecule type" value="Genomic_DNA"/>
</dbReference>
<feature type="chain" id="PRO_5021769136" description="Activin types I and II receptor domain-containing protein" evidence="2">
    <location>
        <begin position="22"/>
        <end position="270"/>
    </location>
</feature>
<keyword evidence="4" id="KW-1185">Reference proteome</keyword>
<sequence length="270" mass="29227">MLGLDFLTLLVLILEINGLDGSSLKCFEENPSRFSGRKISYCAYFPVQNPKVCYMKTPLSEIGDVDRGCDFLSNLGDFDADDLNSSGAPQCSKVSSTEGDGQEHEVCICNNSLCNYSNGAEKQELFDARPASSPDKGATPLREIPDPLVTTKNPTQIPTTPSTPFIESSSTTLEPFLFGAGFPTTRLGRRVQSPSPDRSRPPPLVRLATTRTPPPLVTPHLSALPEAEEGEGEFGGPNSLSLLRSKGCSNFVPFTIVLHAFHQMGLQITF</sequence>